<gene>
    <name evidence="3" type="ORF">Phi17:1_gp58</name>
</gene>
<proteinExistence type="predicted"/>
<keyword evidence="2" id="KW-0812">Transmembrane</keyword>
<protein>
    <submittedName>
        <fullName evidence="3">Putative tail length tape measure protein</fullName>
    </submittedName>
</protein>
<keyword evidence="1" id="KW-0175">Coiled coil</keyword>
<feature type="coiled-coil region" evidence="1">
    <location>
        <begin position="6"/>
        <end position="40"/>
    </location>
</feature>
<dbReference type="EMBL" id="KC821617">
    <property type="protein sequence ID" value="AGO48334.1"/>
    <property type="molecule type" value="Genomic_DNA"/>
</dbReference>
<evidence type="ECO:0000256" key="1">
    <source>
        <dbReference type="SAM" id="Coils"/>
    </source>
</evidence>
<accession>R9ZYD7</accession>
<dbReference type="RefSeq" id="YP_008241374.1">
    <property type="nucleotide sequence ID" value="NC_021795.1"/>
</dbReference>
<sequence length="587" mass="62388">MSQDLEVTIKANIKQLKKDLSEAENELKKLKDPADDIEGAFDGVLDAVDKLGSKSSIFNSIDAATGGIAGNTLDIIKGFKGATVSANLFKTALIGTGIGAIVVAVGAIAVYWDDIVDAVYGVSRELKRQIELQQESVDLAQTEYDIINAQINSLKLAGKTDKEINKIKISRLQILLQEKKALLDLAQTQLDNTIKSEKESRRILLKFVGIAFYAQQSLAKSFDNIFGTNFQEDVKAAQNAFLDFIAGTDSKEGQKEVNDLNIEVLKLQDSIDKLKLDNIKIDKKAADDLRKLFESIDKDLEILDEQQAGENAIAVAEIYEESGARIKDALKIEADPFDFGLDDSIESIKSFESKLQDIRKLLNDENFNFAESISLDQMDKLVDSLEFAAQKAVAAKELTNAAISGLSSSLANSIQSDNEIINAFTGAIIATGEKLLTELASQALAGIAVKQATATAQIATDQAVATSGAVAAGASTAAASGPAAAFLLPALIGAAVGFIAASFSGIKFATGGIVPGGSYNGDKVPALLNSSEMVLNRGQQAELFKLANGASRQASVAASGTESIVGKIVGADILLISKRAEKQNKRF</sequence>
<evidence type="ECO:0000313" key="3">
    <source>
        <dbReference type="EMBL" id="AGO48334.1"/>
    </source>
</evidence>
<dbReference type="Proteomes" id="UP000014710">
    <property type="component" value="Segment"/>
</dbReference>
<keyword evidence="4" id="KW-1185">Reference proteome</keyword>
<organism evidence="3 4">
    <name type="scientific">Cellulophaga phage phi17:1</name>
    <dbReference type="NCBI Taxonomy" id="1327980"/>
    <lineage>
        <taxon>Viruses</taxon>
        <taxon>Duplodnaviria</taxon>
        <taxon>Heunggongvirae</taxon>
        <taxon>Uroviricota</taxon>
        <taxon>Caudoviricetes</taxon>
        <taxon>Helsingorvirus</taxon>
        <taxon>Helsingorvirus Cba171</taxon>
    </lineage>
</organism>
<name>R9ZYD7_9CAUD</name>
<feature type="coiled-coil region" evidence="1">
    <location>
        <begin position="257"/>
        <end position="306"/>
    </location>
</feature>
<reference evidence="4" key="2">
    <citation type="submission" date="2013-03" db="EMBL/GenBank/DDBJ databases">
        <title>The Cellulophaga phages: a novel, diverse, and globally ubiquitous model system.</title>
        <authorList>
            <person name="Holmfeldt K."/>
            <person name="Solonenko N."/>
            <person name="Shah M."/>
            <person name="Corrier K."/>
            <person name="Riemann L."/>
            <person name="VerBerkmoes N.C."/>
            <person name="Sullivan M.B."/>
        </authorList>
    </citation>
    <scope>NUCLEOTIDE SEQUENCE [LARGE SCALE GENOMIC DNA]</scope>
</reference>
<evidence type="ECO:0000313" key="4">
    <source>
        <dbReference type="Proteomes" id="UP000014710"/>
    </source>
</evidence>
<keyword evidence="2" id="KW-1133">Transmembrane helix</keyword>
<dbReference type="OrthoDB" id="2511at10239"/>
<feature type="transmembrane region" description="Helical" evidence="2">
    <location>
        <begin position="92"/>
        <end position="112"/>
    </location>
</feature>
<dbReference type="GeneID" id="16796892"/>
<dbReference type="KEGG" id="vg:16796892"/>
<evidence type="ECO:0000256" key="2">
    <source>
        <dbReference type="SAM" id="Phobius"/>
    </source>
</evidence>
<keyword evidence="2" id="KW-0472">Membrane</keyword>
<reference evidence="3 4" key="1">
    <citation type="journal article" date="2013" name="Proc. Natl. Acad. Sci. U.S.A.">
        <title>Twelve previously unknown phage genera are ubiquitous in global oceans.</title>
        <authorList>
            <person name="Holmfeldt K."/>
            <person name="Solonenko N."/>
            <person name="Shah M."/>
            <person name="Corrier K."/>
            <person name="Riemann L."/>
            <person name="Verberkmoes N.C."/>
            <person name="Sullivan M.B."/>
        </authorList>
    </citation>
    <scope>NUCLEOTIDE SEQUENCE [LARGE SCALE GENOMIC DNA]</scope>
    <source>
        <strain evidence="3">Phi17:1</strain>
    </source>
</reference>